<dbReference type="KEGG" id="gph:GEMMAAP_05770"/>
<evidence type="ECO:0000313" key="2">
    <source>
        <dbReference type="EMBL" id="AMW04484.1"/>
    </source>
</evidence>
<evidence type="ECO:0000313" key="3">
    <source>
        <dbReference type="Proteomes" id="UP000076404"/>
    </source>
</evidence>
<protein>
    <submittedName>
        <fullName evidence="2">Uncharacterized protein</fullName>
    </submittedName>
</protein>
<gene>
    <name evidence="2" type="ORF">GEMMAAP_05770</name>
</gene>
<organism evidence="2 3">
    <name type="scientific">Gemmatimonas phototrophica</name>
    <dbReference type="NCBI Taxonomy" id="1379270"/>
    <lineage>
        <taxon>Bacteria</taxon>
        <taxon>Pseudomonadati</taxon>
        <taxon>Gemmatimonadota</taxon>
        <taxon>Gemmatimonadia</taxon>
        <taxon>Gemmatimonadales</taxon>
        <taxon>Gemmatimonadaceae</taxon>
        <taxon>Gemmatimonas</taxon>
    </lineage>
</organism>
<evidence type="ECO:0000256" key="1">
    <source>
        <dbReference type="SAM" id="MobiDB-lite"/>
    </source>
</evidence>
<dbReference type="STRING" id="1379270.GEMMAAP_05770"/>
<feature type="region of interest" description="Disordered" evidence="1">
    <location>
        <begin position="93"/>
        <end position="119"/>
    </location>
</feature>
<keyword evidence="3" id="KW-1185">Reference proteome</keyword>
<accession>A0A143BJ74</accession>
<dbReference type="EMBL" id="CP011454">
    <property type="protein sequence ID" value="AMW04484.1"/>
    <property type="molecule type" value="Genomic_DNA"/>
</dbReference>
<reference evidence="2 3" key="1">
    <citation type="journal article" date="2014" name="Proc. Natl. Acad. Sci. U.S.A.">
        <title>Functional type 2 photosynthetic reaction centers found in the rare bacterial phylum Gemmatimonadetes.</title>
        <authorList>
            <person name="Zeng Y."/>
            <person name="Feng F."/>
            <person name="Medova H."/>
            <person name="Dean J."/>
            <person name="Koblizek M."/>
        </authorList>
    </citation>
    <scope>NUCLEOTIDE SEQUENCE [LARGE SCALE GENOMIC DNA]</scope>
    <source>
        <strain evidence="2 3">AP64</strain>
    </source>
</reference>
<reference evidence="2 3" key="2">
    <citation type="journal article" date="2016" name="Environ. Microbiol. Rep.">
        <title>Metagenomic evidence for the presence of phototrophic Gemmatimonadetes bacteria in diverse environments.</title>
        <authorList>
            <person name="Zeng Y."/>
            <person name="Baumbach J."/>
            <person name="Barbosa E.G."/>
            <person name="Azevedo V."/>
            <person name="Zhang C."/>
            <person name="Koblizek M."/>
        </authorList>
    </citation>
    <scope>NUCLEOTIDE SEQUENCE [LARGE SCALE GENOMIC DNA]</scope>
    <source>
        <strain evidence="2 3">AP64</strain>
    </source>
</reference>
<dbReference type="Proteomes" id="UP000076404">
    <property type="component" value="Chromosome"/>
</dbReference>
<name>A0A143BJ74_9BACT</name>
<dbReference type="AlphaFoldDB" id="A0A143BJ74"/>
<proteinExistence type="predicted"/>
<sequence>MSFVLLHGPARMDGEELGGWQGARCRDERPAGVTDLQLSVPGHERLAMKLEGQDVQGRDDVAENAPQRRVWQAFHAEKFDQALGRDAVLALGRPRAQNRATRRPRIPAVTETHAQGVER</sequence>